<comment type="caution">
    <text evidence="2">The sequence shown here is derived from an EMBL/GenBank/DDBJ whole genome shotgun (WGS) entry which is preliminary data.</text>
</comment>
<keyword evidence="2" id="KW-0808">Transferase</keyword>
<dbReference type="CDD" id="cd00436">
    <property type="entry name" value="UP_TbUP-like"/>
    <property type="match status" value="1"/>
</dbReference>
<dbReference type="EC" id="2.4.2.1" evidence="2"/>
<feature type="domain" description="Nucleoside phosphorylase" evidence="1">
    <location>
        <begin position="31"/>
        <end position="266"/>
    </location>
</feature>
<reference evidence="2" key="1">
    <citation type="submission" date="2019-08" db="EMBL/GenBank/DDBJ databases">
        <authorList>
            <person name="Kucharzyk K."/>
            <person name="Murdoch R.W."/>
            <person name="Higgins S."/>
            <person name="Loffler F."/>
        </authorList>
    </citation>
    <scope>NUCLEOTIDE SEQUENCE</scope>
</reference>
<dbReference type="GO" id="GO:0005829">
    <property type="term" value="C:cytosol"/>
    <property type="evidence" value="ECO:0007669"/>
    <property type="project" value="TreeGrafter"/>
</dbReference>
<dbReference type="PANTHER" id="PTHR43691:SF11">
    <property type="entry name" value="FI09636P-RELATED"/>
    <property type="match status" value="1"/>
</dbReference>
<dbReference type="SUPFAM" id="SSF53167">
    <property type="entry name" value="Purine and uridine phosphorylases"/>
    <property type="match status" value="1"/>
</dbReference>
<dbReference type="PANTHER" id="PTHR43691">
    <property type="entry name" value="URIDINE PHOSPHORYLASE"/>
    <property type="match status" value="1"/>
</dbReference>
<dbReference type="Gene3D" id="3.40.50.1580">
    <property type="entry name" value="Nucleoside phosphorylase domain"/>
    <property type="match status" value="1"/>
</dbReference>
<keyword evidence="2" id="KW-0328">Glycosyltransferase</keyword>
<dbReference type="Pfam" id="PF01048">
    <property type="entry name" value="PNP_UDP_1"/>
    <property type="match status" value="1"/>
</dbReference>
<name>A0A644ZTN5_9ZZZZ</name>
<sequence>MKRIAESELILREDGAVYHLNLKPDEIAENIILVGDPGRVELIASMFDKVTVSKQNREICTRTGTYKGKNLSVISTGMGPDNIDIVINELDALVNIDLKKRKANKEHKSLNLVRIGTSGGIQHSIPVGSFLFSSHGIGTDGLMHFYADSIKSRCPEIELALANQVGWPGTWAAPYVVEGDVKLIKKLSAGHHTGMTMTFGGFYGPQGRELRLGLHYPEFNDMVAAFEYKGLKVTNFEMETSALYGLSKLLGHNACTVCVVIANRADKTFIKDYHPPMKKLIKLILDRI</sequence>
<evidence type="ECO:0000313" key="2">
    <source>
        <dbReference type="EMBL" id="MPM40934.1"/>
    </source>
</evidence>
<dbReference type="InterPro" id="IPR035994">
    <property type="entry name" value="Nucleoside_phosphorylase_sf"/>
</dbReference>
<dbReference type="AlphaFoldDB" id="A0A644ZTN5"/>
<proteinExistence type="predicted"/>
<accession>A0A644ZTN5</accession>
<dbReference type="EMBL" id="VSSQ01009184">
    <property type="protein sequence ID" value="MPM40934.1"/>
    <property type="molecule type" value="Genomic_DNA"/>
</dbReference>
<evidence type="ECO:0000259" key="1">
    <source>
        <dbReference type="Pfam" id="PF01048"/>
    </source>
</evidence>
<gene>
    <name evidence="2" type="primary">deoD_17</name>
    <name evidence="2" type="ORF">SDC9_87583</name>
</gene>
<dbReference type="GO" id="GO:0006152">
    <property type="term" value="P:purine nucleoside catabolic process"/>
    <property type="evidence" value="ECO:0007669"/>
    <property type="project" value="TreeGrafter"/>
</dbReference>
<protein>
    <submittedName>
        <fullName evidence="2">Purine nucleoside phosphorylase DeoD-type</fullName>
        <ecNumber evidence="2">2.4.2.1</ecNumber>
    </submittedName>
</protein>
<dbReference type="InterPro" id="IPR000845">
    <property type="entry name" value="Nucleoside_phosphorylase_d"/>
</dbReference>
<organism evidence="2">
    <name type="scientific">bioreactor metagenome</name>
    <dbReference type="NCBI Taxonomy" id="1076179"/>
    <lineage>
        <taxon>unclassified sequences</taxon>
        <taxon>metagenomes</taxon>
        <taxon>ecological metagenomes</taxon>
    </lineage>
</organism>
<dbReference type="GO" id="GO:0004731">
    <property type="term" value="F:purine-nucleoside phosphorylase activity"/>
    <property type="evidence" value="ECO:0007669"/>
    <property type="project" value="UniProtKB-EC"/>
</dbReference>